<comment type="caution">
    <text evidence="2">The sequence shown here is derived from an EMBL/GenBank/DDBJ whole genome shotgun (WGS) entry which is preliminary data.</text>
</comment>
<name>A0A8S9YFA0_9TREM</name>
<dbReference type="OrthoDB" id="6309199at2759"/>
<gene>
    <name evidence="2" type="ORF">EG68_12613</name>
</gene>
<feature type="compositionally biased region" description="Polar residues" evidence="1">
    <location>
        <begin position="94"/>
        <end position="113"/>
    </location>
</feature>
<reference evidence="2" key="1">
    <citation type="submission" date="2019-07" db="EMBL/GenBank/DDBJ databases">
        <title>Annotation for the trematode Paragonimus miyazaki's.</title>
        <authorList>
            <person name="Choi Y.-J."/>
        </authorList>
    </citation>
    <scope>NUCLEOTIDE SEQUENCE</scope>
    <source>
        <strain evidence="2">Japan</strain>
    </source>
</reference>
<dbReference type="AlphaFoldDB" id="A0A8S9YFA0"/>
<sequence length="182" mass="19878">QFTRFLDLSQDNGSHINTERHQIYKEPTDQTLARMEAQITFNNSWLAASGINYTCPPFKQLVKVSLESPDFNSRTSYLWKPVNLVEEKSYGRSADTTTASPAPEQTSANNGSVTTVRTTTRGGEVETPDGRSADTTTASPAPDQTSASNDSVITMRTTTRGGGGELFICIGRRETIMCSNIT</sequence>
<dbReference type="Proteomes" id="UP000822476">
    <property type="component" value="Unassembled WGS sequence"/>
</dbReference>
<protein>
    <submittedName>
        <fullName evidence="2">Uncharacterized protein</fullName>
    </submittedName>
</protein>
<feature type="compositionally biased region" description="Polar residues" evidence="1">
    <location>
        <begin position="133"/>
        <end position="152"/>
    </location>
</feature>
<evidence type="ECO:0000256" key="1">
    <source>
        <dbReference type="SAM" id="MobiDB-lite"/>
    </source>
</evidence>
<keyword evidence="3" id="KW-1185">Reference proteome</keyword>
<evidence type="ECO:0000313" key="2">
    <source>
        <dbReference type="EMBL" id="KAF7233853.1"/>
    </source>
</evidence>
<organism evidence="2 3">
    <name type="scientific">Paragonimus skrjabini miyazakii</name>
    <dbReference type="NCBI Taxonomy" id="59628"/>
    <lineage>
        <taxon>Eukaryota</taxon>
        <taxon>Metazoa</taxon>
        <taxon>Spiralia</taxon>
        <taxon>Lophotrochozoa</taxon>
        <taxon>Platyhelminthes</taxon>
        <taxon>Trematoda</taxon>
        <taxon>Digenea</taxon>
        <taxon>Plagiorchiida</taxon>
        <taxon>Troglotremata</taxon>
        <taxon>Troglotrematidae</taxon>
        <taxon>Paragonimus</taxon>
    </lineage>
</organism>
<feature type="non-terminal residue" evidence="2">
    <location>
        <position position="182"/>
    </location>
</feature>
<evidence type="ECO:0000313" key="3">
    <source>
        <dbReference type="Proteomes" id="UP000822476"/>
    </source>
</evidence>
<feature type="region of interest" description="Disordered" evidence="1">
    <location>
        <begin position="93"/>
        <end position="158"/>
    </location>
</feature>
<dbReference type="EMBL" id="JTDE01018055">
    <property type="protein sequence ID" value="KAF7233853.1"/>
    <property type="molecule type" value="Genomic_DNA"/>
</dbReference>
<accession>A0A8S9YFA0</accession>
<proteinExistence type="predicted"/>